<protein>
    <recommendedName>
        <fullName evidence="4">Intein</fullName>
    </recommendedName>
</protein>
<comment type="caution">
    <text evidence="2">The sequence shown here is derived from an EMBL/GenBank/DDBJ whole genome shotgun (WGS) entry which is preliminary data.</text>
</comment>
<reference evidence="2 3" key="1">
    <citation type="submission" date="2019-07" db="EMBL/GenBank/DDBJ databases">
        <title>Genomic Encyclopedia of Archaeal and Bacterial Type Strains, Phase II (KMG-II): from individual species to whole genera.</title>
        <authorList>
            <person name="Goeker M."/>
        </authorList>
    </citation>
    <scope>NUCLEOTIDE SEQUENCE [LARGE SCALE GENOMIC DNA]</scope>
    <source>
        <strain evidence="2 3">DSM 17527</strain>
    </source>
</reference>
<organism evidence="2 3">
    <name type="scientific">Aquimarina intermedia</name>
    <dbReference type="NCBI Taxonomy" id="350814"/>
    <lineage>
        <taxon>Bacteria</taxon>
        <taxon>Pseudomonadati</taxon>
        <taxon>Bacteroidota</taxon>
        <taxon>Flavobacteriia</taxon>
        <taxon>Flavobacteriales</taxon>
        <taxon>Flavobacteriaceae</taxon>
        <taxon>Aquimarina</taxon>
    </lineage>
</organism>
<dbReference type="Proteomes" id="UP000324376">
    <property type="component" value="Unassembled WGS sequence"/>
</dbReference>
<accession>A0A5S5C796</accession>
<dbReference type="EMBL" id="VNHU01000004">
    <property type="protein sequence ID" value="TYP74200.1"/>
    <property type="molecule type" value="Genomic_DNA"/>
</dbReference>
<evidence type="ECO:0008006" key="4">
    <source>
        <dbReference type="Google" id="ProtNLM"/>
    </source>
</evidence>
<name>A0A5S5C796_9FLAO</name>
<dbReference type="OrthoDB" id="1164897at2"/>
<evidence type="ECO:0000313" key="2">
    <source>
        <dbReference type="EMBL" id="TYP74200.1"/>
    </source>
</evidence>
<feature type="signal peptide" evidence="1">
    <location>
        <begin position="1"/>
        <end position="23"/>
    </location>
</feature>
<gene>
    <name evidence="2" type="ORF">BD809_10415</name>
</gene>
<feature type="chain" id="PRO_5024342862" description="Intein" evidence="1">
    <location>
        <begin position="24"/>
        <end position="159"/>
    </location>
</feature>
<keyword evidence="3" id="KW-1185">Reference proteome</keyword>
<proteinExistence type="predicted"/>
<dbReference type="RefSeq" id="WP_148782322.1">
    <property type="nucleotide sequence ID" value="NZ_VNHU01000004.1"/>
</dbReference>
<evidence type="ECO:0000256" key="1">
    <source>
        <dbReference type="SAM" id="SignalP"/>
    </source>
</evidence>
<sequence length="159" mass="18389">MNITALKMMAFAFTLNLVSIASAQDQSIELTKETIEKTYEIDKGDKKMPYVVKIKNKEMSPVKLDENDIDKVNQDRVETPEMVTKVISINDDNNDAFDNVIELSYIKEADKDFNIFPAKDGFLIRVKGREFNYSVEDKDYMIEKEDEDFFKVEKAVSSF</sequence>
<dbReference type="AlphaFoldDB" id="A0A5S5C796"/>
<keyword evidence="1" id="KW-0732">Signal</keyword>
<evidence type="ECO:0000313" key="3">
    <source>
        <dbReference type="Proteomes" id="UP000324376"/>
    </source>
</evidence>